<keyword evidence="2" id="KW-1185">Reference proteome</keyword>
<reference evidence="1" key="1">
    <citation type="submission" date="2021-05" db="EMBL/GenBank/DDBJ databases">
        <authorList>
            <person name="Kaiqin L."/>
            <person name="Jian G."/>
        </authorList>
    </citation>
    <scope>NUCLEOTIDE SEQUENCE</scope>
    <source>
        <strain evidence="1">HDS5</strain>
    </source>
</reference>
<gene>
    <name evidence="1" type="ORF">KGD82_16395</name>
</gene>
<dbReference type="AlphaFoldDB" id="A0A975LDU2"/>
<dbReference type="KEGG" id="nec:KGD82_16395"/>
<evidence type="ECO:0000313" key="1">
    <source>
        <dbReference type="EMBL" id="QVJ03432.1"/>
    </source>
</evidence>
<accession>A0A975LDU2</accession>
<dbReference type="Proteomes" id="UP000682416">
    <property type="component" value="Chromosome"/>
</dbReference>
<organism evidence="1 2">
    <name type="scientific">Nocardiopsis eucommiae</name>
    <dbReference type="NCBI Taxonomy" id="2831970"/>
    <lineage>
        <taxon>Bacteria</taxon>
        <taxon>Bacillati</taxon>
        <taxon>Actinomycetota</taxon>
        <taxon>Actinomycetes</taxon>
        <taxon>Streptosporangiales</taxon>
        <taxon>Nocardiopsidaceae</taxon>
        <taxon>Nocardiopsis</taxon>
    </lineage>
</organism>
<proteinExistence type="predicted"/>
<sequence>MSKDQNSTEAQLAQEVMRLRAELRDARTIPEQIAEAIHADEVKCQEAITEDPVDAGLHGRLVGLQRARDIAMNVSAAAVRKGFERNKAIVDQTPLPGANLSVDEIVAVVRESRGE</sequence>
<protein>
    <submittedName>
        <fullName evidence="1">Uncharacterized protein</fullName>
    </submittedName>
</protein>
<dbReference type="EMBL" id="CP074402">
    <property type="protein sequence ID" value="QVJ03432.1"/>
    <property type="molecule type" value="Genomic_DNA"/>
</dbReference>
<name>A0A975LDU2_9ACTN</name>
<evidence type="ECO:0000313" key="2">
    <source>
        <dbReference type="Proteomes" id="UP000682416"/>
    </source>
</evidence>